<dbReference type="Gene3D" id="3.55.10.10">
    <property type="entry name" value="Archease domain"/>
    <property type="match status" value="1"/>
</dbReference>
<dbReference type="InterPro" id="IPR023572">
    <property type="entry name" value="Archease_dom"/>
</dbReference>
<sequence length="141" mass="15339">MSRGHRTVPHTVDTVIEAWADTREECLAEAVRALVEAFADIGEVVPDGSVEFALAEETDEDLLLTVLDEVIYQVEVYGRVAVDVSVDEWTGATEGQIEVRLATIPMGAVDQVGVMPKAVAVNGFRFGREAGMWRAHVVVDV</sequence>
<gene>
    <name evidence="6" type="ORF">ACFHYQ_07790</name>
</gene>
<keyword evidence="2" id="KW-0819">tRNA processing</keyword>
<dbReference type="RefSeq" id="WP_394300407.1">
    <property type="nucleotide sequence ID" value="NZ_JBHMQT010000011.1"/>
</dbReference>
<comment type="similarity">
    <text evidence="1">Belongs to the archease family.</text>
</comment>
<keyword evidence="3" id="KW-0479">Metal-binding</keyword>
<name>A0ABV6U2U7_9ACTN</name>
<evidence type="ECO:0000313" key="6">
    <source>
        <dbReference type="EMBL" id="MFC0862195.1"/>
    </source>
</evidence>
<accession>A0ABV6U2U7</accession>
<dbReference type="Pfam" id="PF01951">
    <property type="entry name" value="Archease"/>
    <property type="match status" value="1"/>
</dbReference>
<evidence type="ECO:0000256" key="2">
    <source>
        <dbReference type="ARBA" id="ARBA00022694"/>
    </source>
</evidence>
<dbReference type="InterPro" id="IPR036820">
    <property type="entry name" value="Archease_dom_sf"/>
</dbReference>
<feature type="domain" description="Archease" evidence="5">
    <location>
        <begin position="6"/>
        <end position="141"/>
    </location>
</feature>
<evidence type="ECO:0000313" key="7">
    <source>
        <dbReference type="Proteomes" id="UP001589870"/>
    </source>
</evidence>
<keyword evidence="4" id="KW-0106">Calcium</keyword>
<evidence type="ECO:0000256" key="4">
    <source>
        <dbReference type="ARBA" id="ARBA00022837"/>
    </source>
</evidence>
<proteinExistence type="inferred from homology"/>
<evidence type="ECO:0000259" key="5">
    <source>
        <dbReference type="Pfam" id="PF01951"/>
    </source>
</evidence>
<dbReference type="SUPFAM" id="SSF69819">
    <property type="entry name" value="MTH1598-like"/>
    <property type="match status" value="1"/>
</dbReference>
<evidence type="ECO:0000256" key="3">
    <source>
        <dbReference type="ARBA" id="ARBA00022723"/>
    </source>
</evidence>
<reference evidence="6 7" key="1">
    <citation type="submission" date="2024-09" db="EMBL/GenBank/DDBJ databases">
        <authorList>
            <person name="Sun Q."/>
            <person name="Mori K."/>
        </authorList>
    </citation>
    <scope>NUCLEOTIDE SEQUENCE [LARGE SCALE GENOMIC DNA]</scope>
    <source>
        <strain evidence="6 7">TBRC 1851</strain>
    </source>
</reference>
<dbReference type="EMBL" id="JBHMQT010000011">
    <property type="protein sequence ID" value="MFC0862195.1"/>
    <property type="molecule type" value="Genomic_DNA"/>
</dbReference>
<evidence type="ECO:0000256" key="1">
    <source>
        <dbReference type="ARBA" id="ARBA00007963"/>
    </source>
</evidence>
<comment type="caution">
    <text evidence="6">The sequence shown here is derived from an EMBL/GenBank/DDBJ whole genome shotgun (WGS) entry which is preliminary data.</text>
</comment>
<protein>
    <submittedName>
        <fullName evidence="6">Archease</fullName>
    </submittedName>
</protein>
<keyword evidence="7" id="KW-1185">Reference proteome</keyword>
<dbReference type="Proteomes" id="UP001589870">
    <property type="component" value="Unassembled WGS sequence"/>
</dbReference>
<organism evidence="6 7">
    <name type="scientific">Sphaerimonospora cavernae</name>
    <dbReference type="NCBI Taxonomy" id="1740611"/>
    <lineage>
        <taxon>Bacteria</taxon>
        <taxon>Bacillati</taxon>
        <taxon>Actinomycetota</taxon>
        <taxon>Actinomycetes</taxon>
        <taxon>Streptosporangiales</taxon>
        <taxon>Streptosporangiaceae</taxon>
        <taxon>Sphaerimonospora</taxon>
    </lineage>
</organism>